<comment type="pathway">
    <text evidence="1 8">Bacterial outer membrane biogenesis; LPS core biosynthesis.</text>
</comment>
<evidence type="ECO:0000256" key="7">
    <source>
        <dbReference type="PIRSR" id="PIRSR639901-1"/>
    </source>
</evidence>
<dbReference type="Pfam" id="PF04413">
    <property type="entry name" value="Glycos_transf_N"/>
    <property type="match status" value="1"/>
</dbReference>
<evidence type="ECO:0000256" key="8">
    <source>
        <dbReference type="RuleBase" id="RU365103"/>
    </source>
</evidence>
<dbReference type="InterPro" id="IPR007507">
    <property type="entry name" value="Glycos_transf_N"/>
</dbReference>
<dbReference type="GO" id="GO:0009244">
    <property type="term" value="P:lipopolysaccharide core region biosynthetic process"/>
    <property type="evidence" value="ECO:0007669"/>
    <property type="project" value="UniProtKB-UniRule"/>
</dbReference>
<dbReference type="GO" id="GO:0005886">
    <property type="term" value="C:plasma membrane"/>
    <property type="evidence" value="ECO:0007669"/>
    <property type="project" value="UniProtKB-SubCell"/>
</dbReference>
<comment type="function">
    <text evidence="8">Involved in lipopolysaccharide (LPS) biosynthesis. Catalyzes the transfer of 3-deoxy-D-manno-octulosonate (Kdo) residue(s) from CMP-Kdo to lipid IV(A), the tetraacyldisaccharide-1,4'-bisphosphate precursor of lipid A.</text>
</comment>
<dbReference type="RefSeq" id="WP_346823635.1">
    <property type="nucleotide sequence ID" value="NZ_JBDKWZ010000017.1"/>
</dbReference>
<proteinExistence type="inferred from homology"/>
<organism evidence="10 11">
    <name type="scientific">Rapidithrix thailandica</name>
    <dbReference type="NCBI Taxonomy" id="413964"/>
    <lineage>
        <taxon>Bacteria</taxon>
        <taxon>Pseudomonadati</taxon>
        <taxon>Bacteroidota</taxon>
        <taxon>Cytophagia</taxon>
        <taxon>Cytophagales</taxon>
        <taxon>Flammeovirgaceae</taxon>
        <taxon>Rapidithrix</taxon>
    </lineage>
</organism>
<dbReference type="Gene3D" id="3.40.50.11720">
    <property type="entry name" value="3-Deoxy-D-manno-octulosonic-acid transferase, N-terminal domain"/>
    <property type="match status" value="1"/>
</dbReference>
<dbReference type="AlphaFoldDB" id="A0AAW9S6P0"/>
<evidence type="ECO:0000313" key="11">
    <source>
        <dbReference type="Proteomes" id="UP001403385"/>
    </source>
</evidence>
<comment type="similarity">
    <text evidence="8">Belongs to the glycosyltransferase group 1 family.</text>
</comment>
<dbReference type="GO" id="GO:0043842">
    <property type="term" value="F:Kdo transferase activity"/>
    <property type="evidence" value="ECO:0007669"/>
    <property type="project" value="UniProtKB-EC"/>
</dbReference>
<keyword evidence="8" id="KW-0472">Membrane</keyword>
<comment type="subcellular location">
    <subcellularLocation>
        <location evidence="8">Cell membrane</location>
    </subcellularLocation>
</comment>
<dbReference type="Gene3D" id="3.40.50.2000">
    <property type="entry name" value="Glycogen Phosphorylase B"/>
    <property type="match status" value="1"/>
</dbReference>
<keyword evidence="8" id="KW-1003">Cell membrane</keyword>
<comment type="catalytic activity">
    <reaction evidence="6 8">
        <text>lipid IVA (E. coli) + CMP-3-deoxy-beta-D-manno-octulosonate = alpha-Kdo-(2-&gt;6)-lipid IVA (E. coli) + CMP + H(+)</text>
        <dbReference type="Rhea" id="RHEA:28066"/>
        <dbReference type="ChEBI" id="CHEBI:15378"/>
        <dbReference type="ChEBI" id="CHEBI:58603"/>
        <dbReference type="ChEBI" id="CHEBI:60364"/>
        <dbReference type="ChEBI" id="CHEBI:60377"/>
        <dbReference type="ChEBI" id="CHEBI:85987"/>
        <dbReference type="EC" id="2.4.99.12"/>
    </reaction>
</comment>
<dbReference type="InterPro" id="IPR038107">
    <property type="entry name" value="Glycos_transf_N_sf"/>
</dbReference>
<keyword evidence="4 8" id="KW-0808">Transferase</keyword>
<evidence type="ECO:0000256" key="3">
    <source>
        <dbReference type="ARBA" id="ARBA00019077"/>
    </source>
</evidence>
<evidence type="ECO:0000256" key="5">
    <source>
        <dbReference type="ARBA" id="ARBA00031445"/>
    </source>
</evidence>
<accession>A0AAW9S6P0</accession>
<evidence type="ECO:0000313" key="10">
    <source>
        <dbReference type="EMBL" id="MEN7550855.1"/>
    </source>
</evidence>
<gene>
    <name evidence="10" type="ORF">AAG747_23240</name>
</gene>
<sequence>MYILGKLLYKAGLMSYWALIKFASIFHAKAQQFVQGRKEIFTKLEVEVKGNQSPIVWVHCASLGEFEQGRPVIEQIKKQYPSYKILLTFFSPSGYEVQKNYPHADFICYLPYDSAANAQRLVEIIRPKLAFFVKYEFWYYHLKALHRKNVPVMLISAFFRENQLFFKKNYGAFYRSLLNYFEHFFVQDENSAHLLKQIGYDNVTVVGDTRFDQVKKIAESRKSLQLVEQFKGDKSLLVMGSSWPEDVAVVSEALKNDFQGLKIIVAPHEIAEANLQKTEQAFSGKKMIRYSQAEGLDLAGYDMLLIDNIGLLSSIYGYADYAFVGGGYKQGVHNTLEPAVFGIPVFYGDQYYTQWREADELARQGGGLPVKNAVHFKEKMLVFFHQPLEKEKTGRKARAYVYGQKDVKDQILDYCSKYLN</sequence>
<comment type="caution">
    <text evidence="10">The sequence shown here is derived from an EMBL/GenBank/DDBJ whole genome shotgun (WGS) entry which is preliminary data.</text>
</comment>
<evidence type="ECO:0000256" key="6">
    <source>
        <dbReference type="ARBA" id="ARBA00049183"/>
    </source>
</evidence>
<evidence type="ECO:0000256" key="4">
    <source>
        <dbReference type="ARBA" id="ARBA00022679"/>
    </source>
</evidence>
<dbReference type="PANTHER" id="PTHR42755:SF1">
    <property type="entry name" value="3-DEOXY-D-MANNO-OCTULOSONIC ACID TRANSFERASE, MITOCHONDRIAL-RELATED"/>
    <property type="match status" value="1"/>
</dbReference>
<feature type="domain" description="3-deoxy-D-manno-octulosonic-acid transferase N-terminal" evidence="9">
    <location>
        <begin position="50"/>
        <end position="213"/>
    </location>
</feature>
<keyword evidence="8" id="KW-0448">Lipopolysaccharide biosynthesis</keyword>
<dbReference type="PANTHER" id="PTHR42755">
    <property type="entry name" value="3-DEOXY-MANNO-OCTULOSONATE CYTIDYLYLTRANSFERASE"/>
    <property type="match status" value="1"/>
</dbReference>
<dbReference type="InterPro" id="IPR039901">
    <property type="entry name" value="Kdotransferase"/>
</dbReference>
<dbReference type="EMBL" id="JBDKWZ010000017">
    <property type="protein sequence ID" value="MEN7550855.1"/>
    <property type="molecule type" value="Genomic_DNA"/>
</dbReference>
<dbReference type="Proteomes" id="UP001403385">
    <property type="component" value="Unassembled WGS sequence"/>
</dbReference>
<evidence type="ECO:0000256" key="2">
    <source>
        <dbReference type="ARBA" id="ARBA00012621"/>
    </source>
</evidence>
<name>A0AAW9S6P0_9BACT</name>
<dbReference type="EC" id="2.4.99.12" evidence="2 8"/>
<keyword evidence="11" id="KW-1185">Reference proteome</keyword>
<protein>
    <recommendedName>
        <fullName evidence="3 8">3-deoxy-D-manno-octulosonic acid transferase</fullName>
        <shortName evidence="8">Kdo transferase</shortName>
        <ecNumber evidence="2 8">2.4.99.12</ecNumber>
    </recommendedName>
    <alternativeName>
        <fullName evidence="5 8">Lipid IV(A) 3-deoxy-D-manno-octulosonic acid transferase</fullName>
    </alternativeName>
</protein>
<evidence type="ECO:0000259" key="9">
    <source>
        <dbReference type="Pfam" id="PF04413"/>
    </source>
</evidence>
<evidence type="ECO:0000256" key="1">
    <source>
        <dbReference type="ARBA" id="ARBA00004713"/>
    </source>
</evidence>
<reference evidence="10 11" key="1">
    <citation type="submission" date="2024-04" db="EMBL/GenBank/DDBJ databases">
        <title>Novel genus in family Flammeovirgaceae.</title>
        <authorList>
            <person name="Nguyen T.H."/>
            <person name="Vuong T.Q."/>
            <person name="Le H."/>
            <person name="Kim S.-G."/>
        </authorList>
    </citation>
    <scope>NUCLEOTIDE SEQUENCE [LARGE SCALE GENOMIC DNA]</scope>
    <source>
        <strain evidence="10 11">JCM 23209</strain>
    </source>
</reference>
<dbReference type="GO" id="GO:0009245">
    <property type="term" value="P:lipid A biosynthetic process"/>
    <property type="evidence" value="ECO:0007669"/>
    <property type="project" value="TreeGrafter"/>
</dbReference>
<feature type="active site" description="Proton acceptor" evidence="7">
    <location>
        <position position="65"/>
    </location>
</feature>
<dbReference type="SUPFAM" id="SSF53756">
    <property type="entry name" value="UDP-Glycosyltransferase/glycogen phosphorylase"/>
    <property type="match status" value="1"/>
</dbReference>